<feature type="region of interest" description="Disordered" evidence="1">
    <location>
        <begin position="27"/>
        <end position="52"/>
    </location>
</feature>
<feature type="compositionally biased region" description="Polar residues" evidence="1">
    <location>
        <begin position="146"/>
        <end position="155"/>
    </location>
</feature>
<evidence type="ECO:0000313" key="3">
    <source>
        <dbReference type="EMBL" id="WOO85684.1"/>
    </source>
</evidence>
<feature type="compositionally biased region" description="Basic and acidic residues" evidence="1">
    <location>
        <begin position="35"/>
        <end position="49"/>
    </location>
</feature>
<accession>A0AAF0YI81</accession>
<evidence type="ECO:0000313" key="4">
    <source>
        <dbReference type="Proteomes" id="UP000827549"/>
    </source>
</evidence>
<evidence type="ECO:0000256" key="1">
    <source>
        <dbReference type="SAM" id="MobiDB-lite"/>
    </source>
</evidence>
<reference evidence="3" key="1">
    <citation type="submission" date="2023-10" db="EMBL/GenBank/DDBJ databases">
        <authorList>
            <person name="Noh H."/>
        </authorList>
    </citation>
    <scope>NUCLEOTIDE SEQUENCE</scope>
    <source>
        <strain evidence="3">DUCC4014</strain>
    </source>
</reference>
<proteinExistence type="predicted"/>
<protein>
    <recommendedName>
        <fullName evidence="2">UBA domain-containing protein</fullName>
    </recommendedName>
</protein>
<dbReference type="EMBL" id="CP086720">
    <property type="protein sequence ID" value="WOO85684.1"/>
    <property type="molecule type" value="Genomic_DNA"/>
</dbReference>
<dbReference type="RefSeq" id="XP_062631710.1">
    <property type="nucleotide sequence ID" value="XM_062775726.1"/>
</dbReference>
<dbReference type="Proteomes" id="UP000827549">
    <property type="component" value="Chromosome 7"/>
</dbReference>
<feature type="region of interest" description="Disordered" evidence="1">
    <location>
        <begin position="118"/>
        <end position="155"/>
    </location>
</feature>
<gene>
    <name evidence="3" type="ORF">LOC62_07G009180</name>
</gene>
<dbReference type="InterPro" id="IPR015940">
    <property type="entry name" value="UBA"/>
</dbReference>
<dbReference type="AlphaFoldDB" id="A0AAF0YI81"/>
<dbReference type="CDD" id="cd14270">
    <property type="entry name" value="UBA"/>
    <property type="match status" value="1"/>
</dbReference>
<keyword evidence="4" id="KW-1185">Reference proteome</keyword>
<sequence length="155" mass="17115">MSLERTTSNTDTLFSVFSDTSTIVPARDAAPEVQARGDGRRPSLADKLKAKISPPNPALERLVAEGFDRALAKRALGRLNNDEERARFGLTHLRDHKARLDPNCPACEFSRQPHATTTVESINYGRPLSALPPGFERMSLERHSGLPTSPEQRRG</sequence>
<feature type="domain" description="UBA" evidence="2">
    <location>
        <begin position="51"/>
        <end position="93"/>
    </location>
</feature>
<dbReference type="GeneID" id="87812343"/>
<name>A0AAF0YI81_9TREE</name>
<organism evidence="3 4">
    <name type="scientific">Vanrija pseudolonga</name>
    <dbReference type="NCBI Taxonomy" id="143232"/>
    <lineage>
        <taxon>Eukaryota</taxon>
        <taxon>Fungi</taxon>
        <taxon>Dikarya</taxon>
        <taxon>Basidiomycota</taxon>
        <taxon>Agaricomycotina</taxon>
        <taxon>Tremellomycetes</taxon>
        <taxon>Trichosporonales</taxon>
        <taxon>Trichosporonaceae</taxon>
        <taxon>Vanrija</taxon>
    </lineage>
</organism>
<dbReference type="InterPro" id="IPR009060">
    <property type="entry name" value="UBA-like_sf"/>
</dbReference>
<dbReference type="SUPFAM" id="SSF46934">
    <property type="entry name" value="UBA-like"/>
    <property type="match status" value="1"/>
</dbReference>
<dbReference type="PROSITE" id="PS50030">
    <property type="entry name" value="UBA"/>
    <property type="match status" value="1"/>
</dbReference>
<evidence type="ECO:0000259" key="2">
    <source>
        <dbReference type="PROSITE" id="PS50030"/>
    </source>
</evidence>